<dbReference type="Gene3D" id="2.60.120.200">
    <property type="match status" value="1"/>
</dbReference>
<dbReference type="InterPro" id="IPR008963">
    <property type="entry name" value="Purple_acid_Pase-like_N"/>
</dbReference>
<feature type="domain" description="Fibronectin type-III" evidence="4">
    <location>
        <begin position="1344"/>
        <end position="1432"/>
    </location>
</feature>
<dbReference type="InterPro" id="IPR013783">
    <property type="entry name" value="Ig-like_fold"/>
</dbReference>
<dbReference type="Pfam" id="PF01471">
    <property type="entry name" value="PG_binding_1"/>
    <property type="match status" value="2"/>
</dbReference>
<dbReference type="Pfam" id="PF22352">
    <property type="entry name" value="K319L-like_PKD"/>
    <property type="match status" value="1"/>
</dbReference>
<proteinExistence type="predicted"/>
<dbReference type="Pfam" id="PF13385">
    <property type="entry name" value="Laminin_G_3"/>
    <property type="match status" value="1"/>
</dbReference>
<dbReference type="Gene3D" id="1.10.101.10">
    <property type="entry name" value="PGBD-like superfamily/PGBD"/>
    <property type="match status" value="2"/>
</dbReference>
<dbReference type="SUPFAM" id="SSF49265">
    <property type="entry name" value="Fibronectin type III"/>
    <property type="match status" value="1"/>
</dbReference>
<protein>
    <recommendedName>
        <fullName evidence="4">Fibronectin type-III domain-containing protein</fullName>
    </recommendedName>
</protein>
<dbReference type="Pfam" id="PF18998">
    <property type="entry name" value="Flg_new_2"/>
    <property type="match status" value="2"/>
</dbReference>
<feature type="region of interest" description="Disordered" evidence="3">
    <location>
        <begin position="1528"/>
        <end position="1609"/>
    </location>
</feature>
<dbReference type="GO" id="GO:0003993">
    <property type="term" value="F:acid phosphatase activity"/>
    <property type="evidence" value="ECO:0007669"/>
    <property type="project" value="InterPro"/>
</dbReference>
<dbReference type="InterPro" id="IPR012334">
    <property type="entry name" value="Pectin_lyas_fold"/>
</dbReference>
<dbReference type="GO" id="GO:0046872">
    <property type="term" value="F:metal ion binding"/>
    <property type="evidence" value="ECO:0007669"/>
    <property type="project" value="InterPro"/>
</dbReference>
<feature type="compositionally biased region" description="Low complexity" evidence="3">
    <location>
        <begin position="1558"/>
        <end position="1591"/>
    </location>
</feature>
<dbReference type="InterPro" id="IPR044060">
    <property type="entry name" value="Bacterial_rp_domain"/>
</dbReference>
<comment type="caution">
    <text evidence="5">The sequence shown here is derived from an EMBL/GenBank/DDBJ whole genome shotgun (WGS) entry which is preliminary data.</text>
</comment>
<dbReference type="EMBL" id="MHSK01000011">
    <property type="protein sequence ID" value="OHA42460.1"/>
    <property type="molecule type" value="Genomic_DNA"/>
</dbReference>
<evidence type="ECO:0000313" key="6">
    <source>
        <dbReference type="Proteomes" id="UP000177269"/>
    </source>
</evidence>
<dbReference type="InterPro" id="IPR002477">
    <property type="entry name" value="Peptidoglycan-bd-like"/>
</dbReference>
<dbReference type="Proteomes" id="UP000177269">
    <property type="component" value="Unassembled WGS sequence"/>
</dbReference>
<dbReference type="Pfam" id="PF16656">
    <property type="entry name" value="Pur_ac_phosph_N"/>
    <property type="match status" value="1"/>
</dbReference>
<evidence type="ECO:0000256" key="1">
    <source>
        <dbReference type="ARBA" id="ARBA00022729"/>
    </source>
</evidence>
<dbReference type="Gene3D" id="2.160.20.10">
    <property type="entry name" value="Single-stranded right-handed beta-helix, Pectin lyase-like"/>
    <property type="match status" value="1"/>
</dbReference>
<reference evidence="5 6" key="1">
    <citation type="journal article" date="2016" name="Nat. Commun.">
        <title>Thousands of microbial genomes shed light on interconnected biogeochemical processes in an aquifer system.</title>
        <authorList>
            <person name="Anantharaman K."/>
            <person name="Brown C.T."/>
            <person name="Hug L.A."/>
            <person name="Sharon I."/>
            <person name="Castelle C.J."/>
            <person name="Probst A.J."/>
            <person name="Thomas B.C."/>
            <person name="Singh A."/>
            <person name="Wilkins M.J."/>
            <person name="Karaoz U."/>
            <person name="Brodie E.L."/>
            <person name="Williams K.H."/>
            <person name="Hubbard S.S."/>
            <person name="Banfield J.F."/>
        </authorList>
    </citation>
    <scope>NUCLEOTIDE SEQUENCE [LARGE SCALE GENOMIC DNA]</scope>
</reference>
<dbReference type="Pfam" id="PF13290">
    <property type="entry name" value="CHB_HEX_C_1"/>
    <property type="match status" value="1"/>
</dbReference>
<dbReference type="SUPFAM" id="SSF51126">
    <property type="entry name" value="Pectin lyase-like"/>
    <property type="match status" value="1"/>
</dbReference>
<dbReference type="Gene3D" id="2.60.40.10">
    <property type="entry name" value="Immunoglobulins"/>
    <property type="match status" value="3"/>
</dbReference>
<feature type="domain" description="Fibronectin type-III" evidence="4">
    <location>
        <begin position="1243"/>
        <end position="1334"/>
    </location>
</feature>
<accession>A0A1G2P2A3</accession>
<dbReference type="InterPro" id="IPR059177">
    <property type="entry name" value="GH29D-like_dom"/>
</dbReference>
<evidence type="ECO:0000313" key="5">
    <source>
        <dbReference type="EMBL" id="OHA42460.1"/>
    </source>
</evidence>
<dbReference type="CDD" id="cd00063">
    <property type="entry name" value="FN3"/>
    <property type="match status" value="2"/>
</dbReference>
<dbReference type="InterPro" id="IPR011050">
    <property type="entry name" value="Pectin_lyase_fold/virulence"/>
</dbReference>
<evidence type="ECO:0000256" key="3">
    <source>
        <dbReference type="SAM" id="MobiDB-lite"/>
    </source>
</evidence>
<feature type="compositionally biased region" description="Low complexity" evidence="3">
    <location>
        <begin position="1536"/>
        <end position="1547"/>
    </location>
</feature>
<organism evidence="5 6">
    <name type="scientific">Candidatus Taylorbacteria bacterium RIFCSPLOWO2_12_FULL_43_20</name>
    <dbReference type="NCBI Taxonomy" id="1802332"/>
    <lineage>
        <taxon>Bacteria</taxon>
        <taxon>Candidatus Tayloriibacteriota</taxon>
    </lineage>
</organism>
<dbReference type="InterPro" id="IPR036366">
    <property type="entry name" value="PGBDSf"/>
</dbReference>
<dbReference type="SMART" id="SM00560">
    <property type="entry name" value="LamGL"/>
    <property type="match status" value="1"/>
</dbReference>
<name>A0A1G2P2A3_9BACT</name>
<dbReference type="InterPro" id="IPR003961">
    <property type="entry name" value="FN3_dom"/>
</dbReference>
<dbReference type="PROSITE" id="PS50853">
    <property type="entry name" value="FN3"/>
    <property type="match status" value="2"/>
</dbReference>
<dbReference type="SUPFAM" id="SSF49899">
    <property type="entry name" value="Concanavalin A-like lectins/glucanases"/>
    <property type="match status" value="1"/>
</dbReference>
<dbReference type="InterPro" id="IPR036365">
    <property type="entry name" value="PGBD-like_sf"/>
</dbReference>
<keyword evidence="2" id="KW-1015">Disulfide bond</keyword>
<dbReference type="SUPFAM" id="SSF47090">
    <property type="entry name" value="PGBD-like"/>
    <property type="match status" value="2"/>
</dbReference>
<evidence type="ECO:0000259" key="4">
    <source>
        <dbReference type="PROSITE" id="PS50853"/>
    </source>
</evidence>
<keyword evidence="1" id="KW-0732">Signal</keyword>
<sequence>MRNFRRIVLVFILAGAFAGLASLSLHLDKKYNSFSQKNRHMAAVSGSGSGLIGHWAFDDASGTNASDSSGNGRTASLQGGAGWSTGKIVGAVSLDGTNDYVDTGYSNSLGSFTAAVWYKSTNTQTSEIARAVAGNMTSGGGFWLIPEWANPSPIFAYGFISTSADNAALLFSQSEGFRSGWHHLAITYDGSSAKIYQDGSLREIRSVSLGSVPSGTSIKFGQRGDGLYYFKGLLDDARFYNRALSASEISELYNYTGDVSVNTVDPDNDIPIQTNSVIPAESPAGDITDTVITPDATKYSLKINKTGNGTVNGSGVSCTLSICNTTHNEGTSLTLTSSPSSGYSFSGWSGACSGTGSCGLTMNSDKTVNVVFTKNPTPEIVIEQEPETPPSQVVNPVVPVEVGSQEGTEWYVSPSGSVSGEGTASKPWDLRTALCGGRPFYLVDGVCSSNHVVKVKPGDTIWLRGGNYTEGVSGEWQNNYSIISTLTGSSGKYITVRQYPGERAALNIRTLLVKGSYGIYRDFEISGSDPDHVSAYDGSLPNDVLGHSAISSSGPYNKFINLVLHDATGFGIGMSASSYGSEAYGNIVYYNGWQGTDRGHGHGFYVQNTGAAQILEDNIVFGNYQNGIQMRGAGNSSRFNFIGNTSFNNGILSRNREGNNITAADDTQRIDVIGNMTYNSYYASDRTGTVKFGATTLDMRNNYFPEYTWIANSPSSLTFTDNFLSGPTTLVYFPSTMANANWNRNTYYSEQLRYTPFNGSYFDQWKSSTGYDQNSVYTIGKPTGVKVFVKPNKYEQGRANITVYNWAKNSSVAVNVSSVLPIGTRYEVRNAQDFYGSPVLSGTYQGGNLNLPMSGLSLAQPKVFTGQNVELTGPEFNVFVLLPVGWSDQVQNIVVTPVLSPSGGEFTGTQAVSISSATDGATIYYTLDGSIPTEQSARYTSPINISQYSVIRAKAFKSGMTSSGTVTAIFTKSIGDTNNSAPVVNSGADKNVNLPAQSVLTGSASDDGLPGNTLTTLWSSVTGSGEATFSSPSSLFTVVNFSAPGTYILRLTANDGELSSSDDLTINALAPVYTVARDDRVKTTEGVNVRGTPIITNSNILGSQTRGVIGTIIDGPRIASGYVWWDVNYDSGADGWSVENYLEKYIPPISYFSLAVFSSGSGVGAVTSESGINCHSGQGADCSESLVSGTRVVVNALPAEDSVFLEWAGCDNVTGLSCEIVMNSDKSVSASFGPKPPPPDIRAPQIFQISEDSVTPSSFTVSWITDEPSDTQVEYGLTSSYVDATSREIAMLTSHSASLTGLESDTTYHYRVISRDAAGNPAVSADRTFTTVKSLPAEDTVNPVISDVQIGSVTATEAVVSWTTDEPADSKAEYGLDTELGQINSNTALKTRHELTLTGLSRKTKYYVKVISADEAGNTAVSDVINFSTKARLGKPPKIKNVSISFGSVILSWENPTEYELFRKVAIFKDTEELADDPDDNYKVKETTASSWKDNDVAAGSTYYYAIYAVDDLGNYSEPEFITVKVPDISTDDEQPGPSESPSSNPEATDAPDAGSENTDTGQGDGSSSQNGSSSGSSGNSGSGQTTRGGSARNTSTGRRVPTQGAPFTSVPQIPQVIVPVPASFITETLYYGDTGHQVKELQEILISKGYLAVSLNTGYYGPDTQAAVGRYQCASGIICSGGGYGSFGPLTKSRMNAELTGGAPVVSASPSVAPLTEQLPPQSVSPEPSPVTVSSPAGFIFYRDLTNGSVGADVKALQQYLNVSGFSVASVGPGSPGQETTYFGSATARAVTKFQEFYRDEVLTPFNLRRGTGYFGPSTRKKMNELQ</sequence>
<dbReference type="SMART" id="SM00060">
    <property type="entry name" value="FN3"/>
    <property type="match status" value="3"/>
</dbReference>
<evidence type="ECO:0000256" key="2">
    <source>
        <dbReference type="ARBA" id="ARBA00023157"/>
    </source>
</evidence>
<dbReference type="InterPro" id="IPR006558">
    <property type="entry name" value="LamG-like"/>
</dbReference>
<gene>
    <name evidence="5" type="ORF">A3G52_04585</name>
</gene>
<dbReference type="SUPFAM" id="SSF49363">
    <property type="entry name" value="Purple acid phosphatase, N-terminal domain"/>
    <property type="match status" value="1"/>
</dbReference>
<dbReference type="InterPro" id="IPR013320">
    <property type="entry name" value="ConA-like_dom_sf"/>
</dbReference>
<dbReference type="InterPro" id="IPR036116">
    <property type="entry name" value="FN3_sf"/>
</dbReference>
<dbReference type="InterPro" id="IPR015914">
    <property type="entry name" value="PAPs_N"/>
</dbReference>
<dbReference type="Gene3D" id="2.60.40.380">
    <property type="entry name" value="Purple acid phosphatase-like, N-terminal"/>
    <property type="match status" value="1"/>
</dbReference>